<proteinExistence type="predicted"/>
<organism evidence="1 2">
    <name type="scientific">Flavobacterium azizsancarii</name>
    <dbReference type="NCBI Taxonomy" id="2961580"/>
    <lineage>
        <taxon>Bacteria</taxon>
        <taxon>Pseudomonadati</taxon>
        <taxon>Bacteroidota</taxon>
        <taxon>Flavobacteriia</taxon>
        <taxon>Flavobacteriales</taxon>
        <taxon>Flavobacteriaceae</taxon>
        <taxon>Flavobacterium</taxon>
    </lineage>
</organism>
<evidence type="ECO:0000313" key="1">
    <source>
        <dbReference type="EMBL" id="MDA6071792.1"/>
    </source>
</evidence>
<comment type="caution">
    <text evidence="1">The sequence shown here is derived from an EMBL/GenBank/DDBJ whole genome shotgun (WGS) entry which is preliminary data.</text>
</comment>
<sequence>MKSILPFIILVLLSAKSFSQSQKDSLRDVVKERIKNINEKQIDNPYYSRQELEEEYLRENSVFQSLAQPSTESDLANHYKIYLEQKLLKKINFSKLKTSSYYKGISNKKYNYTIRLTFEINKKNKAFNFRINTGDRELNKKVIEIFKNYPLEKLNLNDNAKLGKISVQLFTKEDKNTLIKASTFVVIDELPVLKGCESIAYNSELNRCLYDQIFEYILKNISLENIAKQNKRGEIVINPRFSIDSNGKIFRVNSIAPNKIIKDEIDQIITSFNQVIIPGKKNDIPKNTYCETFRTITIENLK</sequence>
<keyword evidence="2" id="KW-1185">Reference proteome</keyword>
<name>A0ABT4WHV2_9FLAO</name>
<protein>
    <recommendedName>
        <fullName evidence="3">TonB C-terminal domain-containing protein</fullName>
    </recommendedName>
</protein>
<gene>
    <name evidence="1" type="ORF">NJT12_19380</name>
</gene>
<evidence type="ECO:0000313" key="2">
    <source>
        <dbReference type="Proteomes" id="UP001212170"/>
    </source>
</evidence>
<dbReference type="EMBL" id="JAMZNK010000042">
    <property type="protein sequence ID" value="MDA6071792.1"/>
    <property type="molecule type" value="Genomic_DNA"/>
</dbReference>
<reference evidence="1 2" key="1">
    <citation type="journal article" date="2023" name="Chemosphere">
        <title>Whole genome analysis of Flavobacterium aziz-sancarii sp. nov., isolated from Ardley Island (Antarctica), revealed a rich resistome and bioremediation potential.</title>
        <authorList>
            <person name="Otur C."/>
            <person name="Okay S."/>
            <person name="Kurt-Kizildogan A."/>
        </authorList>
    </citation>
    <scope>NUCLEOTIDE SEQUENCE [LARGE SCALE GENOMIC DNA]</scope>
    <source>
        <strain evidence="1 2">AC</strain>
    </source>
</reference>
<dbReference type="Proteomes" id="UP001212170">
    <property type="component" value="Unassembled WGS sequence"/>
</dbReference>
<dbReference type="RefSeq" id="WP_271337581.1">
    <property type="nucleotide sequence ID" value="NZ_JAMZNK010000042.1"/>
</dbReference>
<accession>A0ABT4WHV2</accession>
<evidence type="ECO:0008006" key="3">
    <source>
        <dbReference type="Google" id="ProtNLM"/>
    </source>
</evidence>